<evidence type="ECO:0000259" key="1">
    <source>
        <dbReference type="Pfam" id="PF13847"/>
    </source>
</evidence>
<dbReference type="InterPro" id="IPR029063">
    <property type="entry name" value="SAM-dependent_MTases_sf"/>
</dbReference>
<proteinExistence type="predicted"/>
<protein>
    <submittedName>
        <fullName evidence="2">Class I SAM-dependent methyltransferase</fullName>
    </submittedName>
</protein>
<evidence type="ECO:0000313" key="2">
    <source>
        <dbReference type="EMBL" id="MBD7959849.1"/>
    </source>
</evidence>
<keyword evidence="2" id="KW-0808">Transferase</keyword>
<dbReference type="Proteomes" id="UP000634919">
    <property type="component" value="Unassembled WGS sequence"/>
</dbReference>
<dbReference type="GO" id="GO:0008168">
    <property type="term" value="F:methyltransferase activity"/>
    <property type="evidence" value="ECO:0007669"/>
    <property type="project" value="UniProtKB-KW"/>
</dbReference>
<dbReference type="CDD" id="cd02440">
    <property type="entry name" value="AdoMet_MTases"/>
    <property type="match status" value="1"/>
</dbReference>
<dbReference type="Pfam" id="PF13847">
    <property type="entry name" value="Methyltransf_31"/>
    <property type="match status" value="1"/>
</dbReference>
<reference evidence="2 3" key="1">
    <citation type="submission" date="2020-08" db="EMBL/GenBank/DDBJ databases">
        <title>A Genomic Blueprint of the Chicken Gut Microbiome.</title>
        <authorList>
            <person name="Gilroy R."/>
            <person name="Ravi A."/>
            <person name="Getino M."/>
            <person name="Pursley I."/>
            <person name="Horton D.L."/>
            <person name="Alikhan N.-F."/>
            <person name="Baker D."/>
            <person name="Gharbi K."/>
            <person name="Hall N."/>
            <person name="Watson M."/>
            <person name="Adriaenssens E.M."/>
            <person name="Foster-Nyarko E."/>
            <person name="Jarju S."/>
            <person name="Secka A."/>
            <person name="Antonio M."/>
            <person name="Oren A."/>
            <person name="Chaudhuri R."/>
            <person name="La Ragione R.M."/>
            <person name="Hildebrand F."/>
            <person name="Pallen M.J."/>
        </authorList>
    </citation>
    <scope>NUCLEOTIDE SEQUENCE [LARGE SCALE GENOMIC DNA]</scope>
    <source>
        <strain evidence="2 3">Sa2CVA6</strain>
    </source>
</reference>
<dbReference type="Gene3D" id="3.40.50.150">
    <property type="entry name" value="Vaccinia Virus protein VP39"/>
    <property type="match status" value="1"/>
</dbReference>
<dbReference type="InterPro" id="IPR025714">
    <property type="entry name" value="Methyltranfer_dom"/>
</dbReference>
<feature type="domain" description="Methyltransferase" evidence="1">
    <location>
        <begin position="292"/>
        <end position="406"/>
    </location>
</feature>
<organism evidence="2 3">
    <name type="scientific">Comamonas avium</name>
    <dbReference type="NCBI Taxonomy" id="2762231"/>
    <lineage>
        <taxon>Bacteria</taxon>
        <taxon>Pseudomonadati</taxon>
        <taxon>Pseudomonadota</taxon>
        <taxon>Betaproteobacteria</taxon>
        <taxon>Burkholderiales</taxon>
        <taxon>Comamonadaceae</taxon>
        <taxon>Comamonas</taxon>
    </lineage>
</organism>
<keyword evidence="3" id="KW-1185">Reference proteome</keyword>
<dbReference type="RefSeq" id="WP_191722240.1">
    <property type="nucleotide sequence ID" value="NZ_JACSQK010000002.1"/>
</dbReference>
<gene>
    <name evidence="2" type="ORF">H9646_05100</name>
</gene>
<dbReference type="SUPFAM" id="SSF53335">
    <property type="entry name" value="S-adenosyl-L-methionine-dependent methyltransferases"/>
    <property type="match status" value="1"/>
</dbReference>
<dbReference type="PANTHER" id="PTHR43861">
    <property type="entry name" value="TRANS-ACONITATE 2-METHYLTRANSFERASE-RELATED"/>
    <property type="match status" value="1"/>
</dbReference>
<comment type="caution">
    <text evidence="2">The sequence shown here is derived from an EMBL/GenBank/DDBJ whole genome shotgun (WGS) entry which is preliminary data.</text>
</comment>
<keyword evidence="2" id="KW-0489">Methyltransferase</keyword>
<name>A0ABR8S9U3_9BURK</name>
<dbReference type="GO" id="GO:0032259">
    <property type="term" value="P:methylation"/>
    <property type="evidence" value="ECO:0007669"/>
    <property type="project" value="UniProtKB-KW"/>
</dbReference>
<evidence type="ECO:0000313" key="3">
    <source>
        <dbReference type="Proteomes" id="UP000634919"/>
    </source>
</evidence>
<dbReference type="EMBL" id="JACSQK010000002">
    <property type="protein sequence ID" value="MBD7959849.1"/>
    <property type="molecule type" value="Genomic_DNA"/>
</dbReference>
<sequence length="447" mass="52317">MSTPAEASHTTYEDQYFETIKKLETTPSSLLLRKKAAYLSLFLGKIDEAYHWSVSLNFFHDPSLQKIRQKRIELFKKNLTPDNDYRVTQGIFSLTENKNNKNPHEEEVWNSNPHREDLIKKILSWKSVNFYKYKIFSKTSIKKIKESIAPCSYEPGAAMDYPGDYKNFPNIIIGYWYYAGFIYHKEKTIPVIFRLPEYPSDDQEIDFFTEEDLSLDIQGGESIICYFSQKPETQDAWLECKLKIHSIFSQNNQQFGSKYAFYQGHEAWGLPGQRPTLERIKEYSLEKWIQPHHDILDIGCNIGCFGIEVSKISAQYTGFDINPDLIEIANTLALNKEIKNCNFLTTDFHSFIKNNDKKYDFIFSFAVHGWIGLPMKGYVEILQNLLNPNGFVLIESHDVTNDAELLKFFRNMPAFLEAKFSIIHQGILKDDNKRRRSFFIFQYNKNE</sequence>
<accession>A0ABR8S9U3</accession>